<dbReference type="PANTHER" id="PTHR31064:SF30">
    <property type="entry name" value="HIGH-AFFINITY POTASSIUM TRANSPORT PROTEIN-RELATED"/>
    <property type="match status" value="1"/>
</dbReference>
<evidence type="ECO:0000313" key="11">
    <source>
        <dbReference type="EMBL" id="CAL1696756.1"/>
    </source>
</evidence>
<feature type="transmembrane region" description="Helical" evidence="10">
    <location>
        <begin position="391"/>
        <end position="416"/>
    </location>
</feature>
<feature type="transmembrane region" description="Helical" evidence="10">
    <location>
        <begin position="718"/>
        <end position="737"/>
    </location>
</feature>
<feature type="transmembrane region" description="Helical" evidence="10">
    <location>
        <begin position="466"/>
        <end position="486"/>
    </location>
</feature>
<dbReference type="NCBIfam" id="TIGR00934">
    <property type="entry name" value="2a38euk"/>
    <property type="match status" value="1"/>
</dbReference>
<keyword evidence="3" id="KW-0633">Potassium transport</keyword>
<sequence length="805" mass="89183">MTASLQDVVAWLKRELNFFRVHLLFFLIVPLISAVIFWAANGRFHIPFIDALFLCYSALTVTGLSTINLSTCTAFQQAILFFLMCIGNVTIVAWVMVLIRKRYFRQHLQDRHDKERFRTRVTKKLLRFAHFNGSQGPQILVNGNDTQDPTSPGAIRINPADGIGAALVAGGGTEIGLGLALAKIPSPIDTSGHLSPMRNSQQSDRANLANGRSILSDDEVQSPTSLRESMEIPEAGIVANAHSFTSSPRSAAMPLQYPISPTSHSVRFVALPQLRQRPGVPTPRRQRTMIMPPTKSDTLDANELGMRGKDQGLGGFPGPIQVSAKLAHRFCPELYARLEKLLRSDGDKGMKWLQKEFENLIVGRNSNFNTDELDDEDLEKLGGLEYRALRLLSYLVFFYFVGTQLIAFTLIAPWLATTHQYDDIFDAQPRLVNKPWFVAFQVVGAYTGGGMSLVDSGMVPFQQAYLMLFSMIFAILAGNHGLPIFLRLSIWILTKFVQDGSTADQTLHFLLDHPRRCFLYLFPSHVTWFLTATLVFFTAIEWASFIVLDIGLAVTQSLPVGARVVAGLFQSFAVRASGFAIVSLSSLAPSFQFLCIIMMYIAVYPVALSIRSTNVYEEQSLGVFELPPEDEDEEPELGEGQGSRRERIGKYFGWHLRRQVAYDIWWLVCGIFLICVIERTKIMDDNNAPWFNLFRIVFELVSAFGGIGLTLGIPTENFAFSGAFGPLSKLVVIVIMVRGRHRGLPVAIDRAILLPSDLVPAKQEGDTSNANAESGGVDKAADSAEKGQAQLQDNDLSAGTTLENA</sequence>
<accession>A0ABP1CM13</accession>
<evidence type="ECO:0000256" key="10">
    <source>
        <dbReference type="SAM" id="Phobius"/>
    </source>
</evidence>
<feature type="region of interest" description="Disordered" evidence="9">
    <location>
        <begin position="277"/>
        <end position="302"/>
    </location>
</feature>
<keyword evidence="8 10" id="KW-0472">Membrane</keyword>
<keyword evidence="2" id="KW-0813">Transport</keyword>
<feature type="region of interest" description="Disordered" evidence="9">
    <location>
        <begin position="763"/>
        <end position="805"/>
    </location>
</feature>
<feature type="transmembrane region" description="Helical" evidence="10">
    <location>
        <begin position="79"/>
        <end position="99"/>
    </location>
</feature>
<dbReference type="PANTHER" id="PTHR31064">
    <property type="entry name" value="POTASSIUM TRANSPORT PROTEIN DDB_G0292412-RELATED"/>
    <property type="match status" value="1"/>
</dbReference>
<name>A0ABP1CM13_9APHY</name>
<evidence type="ECO:0008006" key="13">
    <source>
        <dbReference type="Google" id="ProtNLM"/>
    </source>
</evidence>
<evidence type="ECO:0000256" key="3">
    <source>
        <dbReference type="ARBA" id="ARBA00022538"/>
    </source>
</evidence>
<evidence type="ECO:0000256" key="6">
    <source>
        <dbReference type="ARBA" id="ARBA00022989"/>
    </source>
</evidence>
<organism evidence="11 12">
    <name type="scientific">Somion occarium</name>
    <dbReference type="NCBI Taxonomy" id="3059160"/>
    <lineage>
        <taxon>Eukaryota</taxon>
        <taxon>Fungi</taxon>
        <taxon>Dikarya</taxon>
        <taxon>Basidiomycota</taxon>
        <taxon>Agaricomycotina</taxon>
        <taxon>Agaricomycetes</taxon>
        <taxon>Polyporales</taxon>
        <taxon>Cerrenaceae</taxon>
        <taxon>Somion</taxon>
    </lineage>
</organism>
<dbReference type="Proteomes" id="UP001497453">
    <property type="component" value="Chromosome 1"/>
</dbReference>
<keyword evidence="5" id="KW-0630">Potassium</keyword>
<evidence type="ECO:0000256" key="4">
    <source>
        <dbReference type="ARBA" id="ARBA00022692"/>
    </source>
</evidence>
<keyword evidence="7" id="KW-0406">Ion transport</keyword>
<evidence type="ECO:0000256" key="8">
    <source>
        <dbReference type="ARBA" id="ARBA00023136"/>
    </source>
</evidence>
<dbReference type="InterPro" id="IPR051143">
    <property type="entry name" value="TrkH_K-transport"/>
</dbReference>
<feature type="transmembrane region" description="Helical" evidence="10">
    <location>
        <begin position="47"/>
        <end position="67"/>
    </location>
</feature>
<feature type="transmembrane region" description="Helical" evidence="10">
    <location>
        <begin position="576"/>
        <end position="603"/>
    </location>
</feature>
<keyword evidence="12" id="KW-1185">Reference proteome</keyword>
<evidence type="ECO:0000256" key="5">
    <source>
        <dbReference type="ARBA" id="ARBA00022958"/>
    </source>
</evidence>
<dbReference type="InterPro" id="IPR003445">
    <property type="entry name" value="Cat_transpt"/>
</dbReference>
<reference evidence="12" key="1">
    <citation type="submission" date="2024-04" db="EMBL/GenBank/DDBJ databases">
        <authorList>
            <person name="Shaw F."/>
            <person name="Minotto A."/>
        </authorList>
    </citation>
    <scope>NUCLEOTIDE SEQUENCE [LARGE SCALE GENOMIC DNA]</scope>
</reference>
<keyword evidence="6 10" id="KW-1133">Transmembrane helix</keyword>
<feature type="transmembrane region" description="Helical" evidence="10">
    <location>
        <begin position="690"/>
        <end position="712"/>
    </location>
</feature>
<feature type="transmembrane region" description="Helical" evidence="10">
    <location>
        <begin position="660"/>
        <end position="678"/>
    </location>
</feature>
<dbReference type="EMBL" id="OZ037944">
    <property type="protein sequence ID" value="CAL1696756.1"/>
    <property type="molecule type" value="Genomic_DNA"/>
</dbReference>
<evidence type="ECO:0000256" key="9">
    <source>
        <dbReference type="SAM" id="MobiDB-lite"/>
    </source>
</evidence>
<evidence type="ECO:0000256" key="7">
    <source>
        <dbReference type="ARBA" id="ARBA00023065"/>
    </source>
</evidence>
<feature type="transmembrane region" description="Helical" evidence="10">
    <location>
        <begin position="20"/>
        <end position="40"/>
    </location>
</feature>
<dbReference type="Pfam" id="PF02386">
    <property type="entry name" value="TrkH"/>
    <property type="match status" value="1"/>
</dbReference>
<evidence type="ECO:0000256" key="1">
    <source>
        <dbReference type="ARBA" id="ARBA00004141"/>
    </source>
</evidence>
<protein>
    <recommendedName>
        <fullName evidence="13">Potassium transport protein</fullName>
    </recommendedName>
</protein>
<feature type="transmembrane region" description="Helical" evidence="10">
    <location>
        <begin position="528"/>
        <end position="555"/>
    </location>
</feature>
<proteinExistence type="predicted"/>
<feature type="transmembrane region" description="Helical" evidence="10">
    <location>
        <begin position="436"/>
        <end position="454"/>
    </location>
</feature>
<comment type="subcellular location">
    <subcellularLocation>
        <location evidence="1">Membrane</location>
        <topology evidence="1">Multi-pass membrane protein</topology>
    </subcellularLocation>
</comment>
<evidence type="ECO:0000313" key="12">
    <source>
        <dbReference type="Proteomes" id="UP001497453"/>
    </source>
</evidence>
<feature type="compositionally biased region" description="Polar residues" evidence="9">
    <location>
        <begin position="789"/>
        <end position="805"/>
    </location>
</feature>
<dbReference type="InterPro" id="IPR004773">
    <property type="entry name" value="K/Na_transp_Trk1/HKT1"/>
</dbReference>
<gene>
    <name evidence="11" type="ORF">GFSPODELE1_LOCUS1328</name>
</gene>
<keyword evidence="4 10" id="KW-0812">Transmembrane</keyword>
<evidence type="ECO:0000256" key="2">
    <source>
        <dbReference type="ARBA" id="ARBA00022448"/>
    </source>
</evidence>